<dbReference type="EMBL" id="VINQ01000010">
    <property type="protein sequence ID" value="KAA0913325.1"/>
    <property type="molecule type" value="Genomic_DNA"/>
</dbReference>
<keyword evidence="2" id="KW-0378">Hydrolase</keyword>
<name>A0A5A9Z8P3_9RHOB</name>
<organism evidence="5 6">
    <name type="scientific">Aquicoccus porphyridii</name>
    <dbReference type="NCBI Taxonomy" id="1852029"/>
    <lineage>
        <taxon>Bacteria</taxon>
        <taxon>Pseudomonadati</taxon>
        <taxon>Pseudomonadota</taxon>
        <taxon>Alphaproteobacteria</taxon>
        <taxon>Rhodobacterales</taxon>
        <taxon>Paracoccaceae</taxon>
        <taxon>Aquicoccus</taxon>
    </lineage>
</organism>
<dbReference type="PANTHER" id="PTHR43309:SF5">
    <property type="entry name" value="5-OXOPROLINASE SUBUNIT C"/>
    <property type="match status" value="1"/>
</dbReference>
<reference evidence="5 6" key="1">
    <citation type="submission" date="2019-07" db="EMBL/GenBank/DDBJ databases">
        <title>Aquicoccus porphyridii gen. nov., sp. nov., isolated from a small marine red alga, Porphyridium marinum.</title>
        <authorList>
            <person name="Liu L."/>
        </authorList>
    </citation>
    <scope>NUCLEOTIDE SEQUENCE [LARGE SCALE GENOMIC DNA]</scope>
    <source>
        <strain evidence="5 6">L1 8-17</strain>
    </source>
</reference>
<accession>A0A5A9Z8P3</accession>
<dbReference type="Pfam" id="PF02626">
    <property type="entry name" value="CT_A_B"/>
    <property type="match status" value="1"/>
</dbReference>
<dbReference type="GO" id="GO:0005524">
    <property type="term" value="F:ATP binding"/>
    <property type="evidence" value="ECO:0007669"/>
    <property type="project" value="UniProtKB-KW"/>
</dbReference>
<evidence type="ECO:0000259" key="4">
    <source>
        <dbReference type="SMART" id="SM00797"/>
    </source>
</evidence>
<gene>
    <name evidence="5" type="ORF">FLO80_13665</name>
</gene>
<dbReference type="Gene3D" id="2.40.100.10">
    <property type="entry name" value="Cyclophilin-like"/>
    <property type="match status" value="1"/>
</dbReference>
<dbReference type="PANTHER" id="PTHR43309">
    <property type="entry name" value="5-OXOPROLINASE SUBUNIT C"/>
    <property type="match status" value="1"/>
</dbReference>
<dbReference type="SMART" id="SM00797">
    <property type="entry name" value="AHS2"/>
    <property type="match status" value="1"/>
</dbReference>
<evidence type="ECO:0000256" key="2">
    <source>
        <dbReference type="ARBA" id="ARBA00022801"/>
    </source>
</evidence>
<dbReference type="InterPro" id="IPR003778">
    <property type="entry name" value="CT_A_B"/>
</dbReference>
<sequence length="340" mass="35399">MSGRLTIHSAGPMVTVQDMGRSGTLSLGLSRGGAADRLALIEAAALLGLSAPVAAIEMAGMGGVFSTDTPTRIALTGAPMRATLDGAPLDWHGSHLLPAGARLEIGPVTRGAYGYVCFAGGIETHPVLGSRATHVNAGLGHRLAAGDSLPLGPDPAPDTPAMALPVEDRFSGGEIRIVEGPQTRLYSSAIRARFTETGFRRSTHGNRQGVRLDFEGEPFTAEGQLGIVSDVIIPGDIQMTGDGIPFVLGPECQTIGGYPRIGAVIPADLPRVLQAAPHAPLQFRFVTLEEADAAFTPEAALLKRLRAAAEPRIRDPRDIADLLGYQLISGVTAGDELKGD</sequence>
<dbReference type="GO" id="GO:0016787">
    <property type="term" value="F:hydrolase activity"/>
    <property type="evidence" value="ECO:0007669"/>
    <property type="project" value="UniProtKB-KW"/>
</dbReference>
<keyword evidence="5" id="KW-0456">Lyase</keyword>
<dbReference type="GO" id="GO:0016829">
    <property type="term" value="F:lyase activity"/>
    <property type="evidence" value="ECO:0007669"/>
    <property type="project" value="UniProtKB-KW"/>
</dbReference>
<keyword evidence="1" id="KW-0547">Nucleotide-binding</keyword>
<dbReference type="AlphaFoldDB" id="A0A5A9Z8P3"/>
<evidence type="ECO:0000313" key="5">
    <source>
        <dbReference type="EMBL" id="KAA0913325.1"/>
    </source>
</evidence>
<dbReference type="InterPro" id="IPR052708">
    <property type="entry name" value="PxpC"/>
</dbReference>
<comment type="caution">
    <text evidence="5">The sequence shown here is derived from an EMBL/GenBank/DDBJ whole genome shotgun (WGS) entry which is preliminary data.</text>
</comment>
<evidence type="ECO:0000313" key="6">
    <source>
        <dbReference type="Proteomes" id="UP000325291"/>
    </source>
</evidence>
<feature type="domain" description="Carboxyltransferase" evidence="4">
    <location>
        <begin position="26"/>
        <end position="301"/>
    </location>
</feature>
<dbReference type="RefSeq" id="WP_111368763.1">
    <property type="nucleotide sequence ID" value="NZ_VINQ01000010.1"/>
</dbReference>
<dbReference type="Proteomes" id="UP000325291">
    <property type="component" value="Unassembled WGS sequence"/>
</dbReference>
<dbReference type="InterPro" id="IPR029000">
    <property type="entry name" value="Cyclophilin-like_dom_sf"/>
</dbReference>
<proteinExistence type="predicted"/>
<keyword evidence="3" id="KW-0067">ATP-binding</keyword>
<evidence type="ECO:0000256" key="1">
    <source>
        <dbReference type="ARBA" id="ARBA00022741"/>
    </source>
</evidence>
<evidence type="ECO:0000256" key="3">
    <source>
        <dbReference type="ARBA" id="ARBA00022840"/>
    </source>
</evidence>
<keyword evidence="6" id="KW-1185">Reference proteome</keyword>
<protein>
    <submittedName>
        <fullName evidence="5">Urea amidolyase</fullName>
    </submittedName>
</protein>